<evidence type="ECO:0000256" key="7">
    <source>
        <dbReference type="ARBA" id="ARBA00022982"/>
    </source>
</evidence>
<evidence type="ECO:0000259" key="10">
    <source>
        <dbReference type="PROSITE" id="PS51379"/>
    </source>
</evidence>
<dbReference type="AlphaFoldDB" id="A0A150IUE9"/>
<dbReference type="Proteomes" id="UP000092403">
    <property type="component" value="Unassembled WGS sequence"/>
</dbReference>
<dbReference type="Pfam" id="PF14697">
    <property type="entry name" value="Fer4_21"/>
    <property type="match status" value="1"/>
</dbReference>
<keyword evidence="8" id="KW-0408">Iron</keyword>
<keyword evidence="9" id="KW-0411">Iron-sulfur</keyword>
<sequence>MKRLEKLVSIKDLPEAPVSNVPSLNQKTGTWRVFRPIVDKEKCIKCSICWRCCPDISIEIDNEGFPIINYDYCKGCGICAHECPKTAISMDREGK</sequence>
<evidence type="ECO:0000313" key="15">
    <source>
        <dbReference type="Proteomes" id="UP000092401"/>
    </source>
</evidence>
<dbReference type="GO" id="GO:0046872">
    <property type="term" value="F:metal ion binding"/>
    <property type="evidence" value="ECO:0007669"/>
    <property type="project" value="UniProtKB-KW"/>
</dbReference>
<feature type="domain" description="4Fe-4S ferredoxin-type" evidence="10">
    <location>
        <begin position="34"/>
        <end position="63"/>
    </location>
</feature>
<dbReference type="Gene3D" id="3.30.70.20">
    <property type="match status" value="1"/>
</dbReference>
<comment type="subunit">
    <text evidence="2">Heterotetramer of one alpha, one beta, one delta and one gamma chain.</text>
</comment>
<dbReference type="PANTHER" id="PTHR43724:SF1">
    <property type="entry name" value="PYRUVATE SYNTHASE SUBUNIT PORD"/>
    <property type="match status" value="1"/>
</dbReference>
<accession>A0A150IMJ4</accession>
<dbReference type="InterPro" id="IPR017900">
    <property type="entry name" value="4Fe4S_Fe_S_CS"/>
</dbReference>
<dbReference type="SUPFAM" id="SSF54862">
    <property type="entry name" value="4Fe-4S ferredoxins"/>
    <property type="match status" value="1"/>
</dbReference>
<organism evidence="12 14">
    <name type="scientific">Candidatus Methanofastidiosum methylothiophilum</name>
    <dbReference type="NCBI Taxonomy" id="1705564"/>
    <lineage>
        <taxon>Archaea</taxon>
        <taxon>Methanobacteriati</taxon>
        <taxon>Methanobacteriota</taxon>
        <taxon>Stenosarchaea group</taxon>
        <taxon>Candidatus Methanofastidiosia</taxon>
        <taxon>Candidatus Methanofastidiosales</taxon>
        <taxon>Candidatus Methanofastidiosaceae</taxon>
        <taxon>Candidatus Methanofastidiosum</taxon>
    </lineage>
</organism>
<evidence type="ECO:0000256" key="5">
    <source>
        <dbReference type="ARBA" id="ARBA00022723"/>
    </source>
</evidence>
<accession>A0A150J2H2</accession>
<comment type="cofactor">
    <cofactor evidence="1">
        <name>[4Fe-4S] cluster</name>
        <dbReference type="ChEBI" id="CHEBI:49883"/>
    </cofactor>
</comment>
<evidence type="ECO:0000313" key="11">
    <source>
        <dbReference type="EMBL" id="KYC46015.1"/>
    </source>
</evidence>
<dbReference type="EMBL" id="LNGF01000002">
    <property type="protein sequence ID" value="KYC48631.1"/>
    <property type="molecule type" value="Genomic_DNA"/>
</dbReference>
<keyword evidence="7" id="KW-0249">Electron transport</keyword>
<dbReference type="EMBL" id="LNGE01000006">
    <property type="protein sequence ID" value="KYC46015.1"/>
    <property type="molecule type" value="Genomic_DNA"/>
</dbReference>
<evidence type="ECO:0000256" key="1">
    <source>
        <dbReference type="ARBA" id="ARBA00001966"/>
    </source>
</evidence>
<dbReference type="InterPro" id="IPR017896">
    <property type="entry name" value="4Fe4S_Fe-S-bd"/>
</dbReference>
<dbReference type="NCBIfam" id="TIGR02179">
    <property type="entry name" value="PorD_KorD"/>
    <property type="match status" value="1"/>
</dbReference>
<keyword evidence="4" id="KW-0004">4Fe-4S</keyword>
<keyword evidence="6" id="KW-0677">Repeat</keyword>
<dbReference type="PROSITE" id="PS00198">
    <property type="entry name" value="4FE4S_FER_1"/>
    <property type="match status" value="1"/>
</dbReference>
<dbReference type="EMBL" id="LNJC01000003">
    <property type="protein sequence ID" value="KYC51164.1"/>
    <property type="molecule type" value="Genomic_DNA"/>
</dbReference>
<evidence type="ECO:0000313" key="13">
    <source>
        <dbReference type="EMBL" id="KYC51164.1"/>
    </source>
</evidence>
<evidence type="ECO:0000256" key="4">
    <source>
        <dbReference type="ARBA" id="ARBA00022485"/>
    </source>
</evidence>
<reference evidence="14 15" key="1">
    <citation type="journal article" date="2016" name="ISME J.">
        <title>Chasing the elusive Euryarchaeota class WSA2: genomes reveal a uniquely fastidious methyl-reducing methanogen.</title>
        <authorList>
            <person name="Nobu M.K."/>
            <person name="Narihiro T."/>
            <person name="Kuroda K."/>
            <person name="Mei R."/>
            <person name="Liu W.T."/>
        </authorList>
    </citation>
    <scope>NUCLEOTIDE SEQUENCE [LARGE SCALE GENOMIC DNA]</scope>
    <source>
        <strain evidence="11">B03fssc0709_Meth_Bin005</strain>
        <strain evidence="12">B15fssc0709_Meth_Bin003</strain>
        <strain evidence="13">BMIXfssc0709_Meth_Bin006</strain>
    </source>
</reference>
<gene>
    <name evidence="11" type="ORF">APG10_00324</name>
    <name evidence="12" type="ORF">APG11_00141</name>
    <name evidence="13" type="ORF">APG12_00290</name>
</gene>
<dbReference type="GO" id="GO:0016625">
    <property type="term" value="F:oxidoreductase activity, acting on the aldehyde or oxo group of donors, iron-sulfur protein as acceptor"/>
    <property type="evidence" value="ECO:0007669"/>
    <property type="project" value="InterPro"/>
</dbReference>
<dbReference type="PANTHER" id="PTHR43724">
    <property type="entry name" value="PYRUVATE SYNTHASE SUBUNIT PORD"/>
    <property type="match status" value="1"/>
</dbReference>
<evidence type="ECO:0000313" key="14">
    <source>
        <dbReference type="Proteomes" id="UP000091929"/>
    </source>
</evidence>
<evidence type="ECO:0000256" key="8">
    <source>
        <dbReference type="ARBA" id="ARBA00023004"/>
    </source>
</evidence>
<evidence type="ECO:0000256" key="9">
    <source>
        <dbReference type="ARBA" id="ARBA00023014"/>
    </source>
</evidence>
<keyword evidence="3" id="KW-0813">Transport</keyword>
<dbReference type="Proteomes" id="UP000091929">
    <property type="component" value="Unassembled WGS sequence"/>
</dbReference>
<evidence type="ECO:0000256" key="3">
    <source>
        <dbReference type="ARBA" id="ARBA00022448"/>
    </source>
</evidence>
<dbReference type="Proteomes" id="UP000092401">
    <property type="component" value="Unassembled WGS sequence"/>
</dbReference>
<evidence type="ECO:0000256" key="6">
    <source>
        <dbReference type="ARBA" id="ARBA00022737"/>
    </source>
</evidence>
<feature type="domain" description="4Fe-4S ferredoxin-type" evidence="10">
    <location>
        <begin position="64"/>
        <end position="93"/>
    </location>
</feature>
<proteinExistence type="predicted"/>
<protein>
    <submittedName>
        <fullName evidence="12">F420H2 dehydrogenase Fpo, FpoI subunit</fullName>
    </submittedName>
</protein>
<dbReference type="InterPro" id="IPR011898">
    <property type="entry name" value="PorD_KorD"/>
</dbReference>
<dbReference type="PROSITE" id="PS51379">
    <property type="entry name" value="4FE4S_FER_2"/>
    <property type="match status" value="2"/>
</dbReference>
<name>A0A150IUE9_9EURY</name>
<keyword evidence="5" id="KW-0479">Metal-binding</keyword>
<evidence type="ECO:0000313" key="12">
    <source>
        <dbReference type="EMBL" id="KYC48631.1"/>
    </source>
</evidence>
<comment type="caution">
    <text evidence="12">The sequence shown here is derived from an EMBL/GenBank/DDBJ whole genome shotgun (WGS) entry which is preliminary data.</text>
</comment>
<accession>A0A150IUE9</accession>
<dbReference type="GO" id="GO:0051539">
    <property type="term" value="F:4 iron, 4 sulfur cluster binding"/>
    <property type="evidence" value="ECO:0007669"/>
    <property type="project" value="UniProtKB-KW"/>
</dbReference>
<evidence type="ECO:0000256" key="2">
    <source>
        <dbReference type="ARBA" id="ARBA00011595"/>
    </source>
</evidence>